<feature type="non-terminal residue" evidence="2">
    <location>
        <position position="1"/>
    </location>
</feature>
<keyword evidence="3" id="KW-1185">Reference proteome</keyword>
<name>A0ABT5TVQ7_9MICO</name>
<gene>
    <name evidence="2" type="ORF">PU560_00660</name>
</gene>
<comment type="caution">
    <text evidence="2">The sequence shown here is derived from an EMBL/GenBank/DDBJ whole genome shotgun (WGS) entry which is preliminary data.</text>
</comment>
<proteinExistence type="predicted"/>
<protein>
    <submittedName>
        <fullName evidence="2">Uncharacterized protein</fullName>
    </submittedName>
</protein>
<accession>A0ABT5TVQ7</accession>
<sequence length="127" mass="14307">SLQFVEEDEWSVPVRRPVADTDEGRMRFATHCFARMGTRKLFQPGHDRFYAVVVEVFCDEPGLPRPAPDDDFTLGLVVRRRTFSLGLTDREIRRLARDVLRGVVDPTAPAPGLPPEADVESGTQGWL</sequence>
<dbReference type="EMBL" id="JARACI010000145">
    <property type="protein sequence ID" value="MDD9204971.1"/>
    <property type="molecule type" value="Genomic_DNA"/>
</dbReference>
<feature type="non-terminal residue" evidence="2">
    <location>
        <position position="127"/>
    </location>
</feature>
<organism evidence="2 3">
    <name type="scientific">Georgenia halotolerans</name>
    <dbReference type="NCBI Taxonomy" id="3028317"/>
    <lineage>
        <taxon>Bacteria</taxon>
        <taxon>Bacillati</taxon>
        <taxon>Actinomycetota</taxon>
        <taxon>Actinomycetes</taxon>
        <taxon>Micrococcales</taxon>
        <taxon>Bogoriellaceae</taxon>
        <taxon>Georgenia</taxon>
    </lineage>
</organism>
<dbReference type="Proteomes" id="UP001165561">
    <property type="component" value="Unassembled WGS sequence"/>
</dbReference>
<evidence type="ECO:0000313" key="2">
    <source>
        <dbReference type="EMBL" id="MDD9204971.1"/>
    </source>
</evidence>
<evidence type="ECO:0000256" key="1">
    <source>
        <dbReference type="SAM" id="MobiDB-lite"/>
    </source>
</evidence>
<feature type="region of interest" description="Disordered" evidence="1">
    <location>
        <begin position="104"/>
        <end position="127"/>
    </location>
</feature>
<evidence type="ECO:0000313" key="3">
    <source>
        <dbReference type="Proteomes" id="UP001165561"/>
    </source>
</evidence>
<reference evidence="2" key="1">
    <citation type="submission" date="2023-02" db="EMBL/GenBank/DDBJ databases">
        <title>Georgenia sp.10Sc9-8, isolated from a soil sample collected from the Taklamakan desert.</title>
        <authorList>
            <person name="Liu S."/>
        </authorList>
    </citation>
    <scope>NUCLEOTIDE SEQUENCE</scope>
    <source>
        <strain evidence="2">10Sc9-8</strain>
    </source>
</reference>